<name>A0A0F0CPS9_9BACT</name>
<dbReference type="InterPro" id="IPR014444">
    <property type="entry name" value="PH1575-like"/>
</dbReference>
<proteinExistence type="predicted"/>
<protein>
    <submittedName>
        <fullName evidence="2">Uncharacterized conserved protein UCP006593</fullName>
    </submittedName>
</protein>
<evidence type="ECO:0000313" key="2">
    <source>
        <dbReference type="EMBL" id="KJJ85262.1"/>
    </source>
</evidence>
<organism evidence="2 3">
    <name type="scientific">Candidatus Omnitrophus magneticus</name>
    <dbReference type="NCBI Taxonomy" id="1609969"/>
    <lineage>
        <taxon>Bacteria</taxon>
        <taxon>Pseudomonadati</taxon>
        <taxon>Candidatus Omnitrophota</taxon>
        <taxon>Candidatus Omnitrophus</taxon>
    </lineage>
</organism>
<dbReference type="PATRIC" id="fig|1609969.3.peg.937"/>
<dbReference type="Proteomes" id="UP000033428">
    <property type="component" value="Unassembled WGS sequence"/>
</dbReference>
<gene>
    <name evidence="2" type="ORF">OMAG_000872</name>
</gene>
<dbReference type="Pfam" id="PF01937">
    <property type="entry name" value="ARMT1-like_dom"/>
    <property type="match status" value="1"/>
</dbReference>
<dbReference type="InterPro" id="IPR002791">
    <property type="entry name" value="ARMT1-like_metal-bd"/>
</dbReference>
<keyword evidence="3" id="KW-1185">Reference proteome</keyword>
<accession>A0A0F0CPS9</accession>
<dbReference type="Gene3D" id="3.40.50.10880">
    <property type="entry name" value="Uncharacterised protein PF01937, DUF89, domain 3"/>
    <property type="match status" value="1"/>
</dbReference>
<dbReference type="AlphaFoldDB" id="A0A0F0CPS9"/>
<dbReference type="PIRSF" id="PIRSF006593">
    <property type="entry name" value="UCP006593"/>
    <property type="match status" value="1"/>
</dbReference>
<sequence length="283" mass="31889">MNIYLECFSCFFKQIVETAKIAGASPETTRELLNELGKSIPSISMDITPTEVSPYVYGLIERYTGNTDIYKTLKKKSNQLALELYPNLEIDTAKSANPLLTSLRLAVAGNVIDYGVPSSFDIEKEIEECFHKEFTIFDFELLTTDIKKGKNILYILDNAGEIVFDMIFIKELLKLKKEIVCAVREKPIINDVTLEDAAYIGLDKIVKVISSGSPIPGTIPKKCSDEFQQYYHNADIVISKGQGNYETLSNEKRPIYFIFKAKCQVVARHVGCNLGDIILMRKN</sequence>
<reference evidence="2 3" key="1">
    <citation type="submission" date="2015-02" db="EMBL/GenBank/DDBJ databases">
        <title>Single-cell genomics of uncultivated deep-branching MTB reveals a conserved set of magnetosome genes.</title>
        <authorList>
            <person name="Kolinko S."/>
            <person name="Richter M."/>
            <person name="Glockner F.O."/>
            <person name="Brachmann A."/>
            <person name="Schuler D."/>
        </authorList>
    </citation>
    <scope>NUCLEOTIDE SEQUENCE [LARGE SCALE GENOMIC DNA]</scope>
    <source>
        <strain evidence="2">SKK-01</strain>
    </source>
</reference>
<dbReference type="SUPFAM" id="SSF111321">
    <property type="entry name" value="AF1104-like"/>
    <property type="match status" value="1"/>
</dbReference>
<dbReference type="Gene3D" id="1.10.285.20">
    <property type="entry name" value="Uncharacterised protein PF01937, DUF89, domain 2"/>
    <property type="match status" value="1"/>
</dbReference>
<dbReference type="EMBL" id="JYNY01000197">
    <property type="protein sequence ID" value="KJJ85262.1"/>
    <property type="molecule type" value="Genomic_DNA"/>
</dbReference>
<evidence type="ECO:0000313" key="3">
    <source>
        <dbReference type="Proteomes" id="UP000033428"/>
    </source>
</evidence>
<comment type="caution">
    <text evidence="2">The sequence shown here is derived from an EMBL/GenBank/DDBJ whole genome shotgun (WGS) entry which is preliminary data.</text>
</comment>
<dbReference type="InterPro" id="IPR036075">
    <property type="entry name" value="ARMT-1-like_metal-bd_sf"/>
</dbReference>
<evidence type="ECO:0000259" key="1">
    <source>
        <dbReference type="Pfam" id="PF01937"/>
    </source>
</evidence>
<feature type="domain" description="Damage-control phosphatase ARMT1-like metal-binding" evidence="1">
    <location>
        <begin position="5"/>
        <end position="277"/>
    </location>
</feature>